<sequence length="99" mass="11721">MFCTILYYNRYLPMCCCCPIKKSSLFPNYIFLIEDFVIWRRSIIHYHTDWMDNSFCTEEVFSGKTSLSPVKLISIQILNNYMFSKVSKHFSLSIQPLGI</sequence>
<proteinExistence type="predicted"/>
<dbReference type="AlphaFoldDB" id="A0A8D8Z5J2"/>
<reference evidence="1" key="1">
    <citation type="submission" date="2021-05" db="EMBL/GenBank/DDBJ databases">
        <authorList>
            <person name="Alioto T."/>
            <person name="Alioto T."/>
            <person name="Gomez Garrido J."/>
        </authorList>
    </citation>
    <scope>NUCLEOTIDE SEQUENCE</scope>
</reference>
<dbReference type="EMBL" id="HBUF01422055">
    <property type="protein sequence ID" value="CAG6740935.1"/>
    <property type="molecule type" value="Transcribed_RNA"/>
</dbReference>
<evidence type="ECO:0000313" key="1">
    <source>
        <dbReference type="EMBL" id="CAG6740935.1"/>
    </source>
</evidence>
<protein>
    <submittedName>
        <fullName evidence="1">Uncharacterized protein</fullName>
    </submittedName>
</protein>
<name>A0A8D8Z5J2_9HEMI</name>
<accession>A0A8D8Z5J2</accession>
<organism evidence="1">
    <name type="scientific">Cacopsylla melanoneura</name>
    <dbReference type="NCBI Taxonomy" id="428564"/>
    <lineage>
        <taxon>Eukaryota</taxon>
        <taxon>Metazoa</taxon>
        <taxon>Ecdysozoa</taxon>
        <taxon>Arthropoda</taxon>
        <taxon>Hexapoda</taxon>
        <taxon>Insecta</taxon>
        <taxon>Pterygota</taxon>
        <taxon>Neoptera</taxon>
        <taxon>Paraneoptera</taxon>
        <taxon>Hemiptera</taxon>
        <taxon>Sternorrhyncha</taxon>
        <taxon>Psylloidea</taxon>
        <taxon>Psyllidae</taxon>
        <taxon>Psyllinae</taxon>
        <taxon>Cacopsylla</taxon>
    </lineage>
</organism>